<dbReference type="InterPro" id="IPR050109">
    <property type="entry name" value="HTH-type_TetR-like_transc_reg"/>
</dbReference>
<dbReference type="SUPFAM" id="SSF48498">
    <property type="entry name" value="Tetracyclin repressor-like, C-terminal domain"/>
    <property type="match status" value="1"/>
</dbReference>
<gene>
    <name evidence="6" type="ORF">GCM10009741_44330</name>
</gene>
<evidence type="ECO:0000313" key="7">
    <source>
        <dbReference type="Proteomes" id="UP001500363"/>
    </source>
</evidence>
<evidence type="ECO:0000256" key="3">
    <source>
        <dbReference type="ARBA" id="ARBA00023163"/>
    </source>
</evidence>
<dbReference type="PANTHER" id="PTHR30055">
    <property type="entry name" value="HTH-TYPE TRANSCRIPTIONAL REGULATOR RUTR"/>
    <property type="match status" value="1"/>
</dbReference>
<sequence length="199" mass="21611">MAGRRRTGFSLRENADVDETPLRDRLVLAGVELLEEEGLAPLSLRAITRRVGVSHGAPRRYFPTHNSLLAAIAATGLTDLAERLTGPANGAAARDQLIELGRRYLAFAAERPAMFELIFRHDLLEGAGGNLRATTLPLLESLTRIVATVTPDDAAERTVGLWTNLHGLAVLRATKTLDLILDDAQLDTFVTRAVDTHLS</sequence>
<dbReference type="InterPro" id="IPR009057">
    <property type="entry name" value="Homeodomain-like_sf"/>
</dbReference>
<accession>A0ABP4M5H1</accession>
<protein>
    <recommendedName>
        <fullName evidence="5">HTH tetR-type domain-containing protein</fullName>
    </recommendedName>
</protein>
<keyword evidence="1" id="KW-0805">Transcription regulation</keyword>
<organism evidence="6 7">
    <name type="scientific">Kribbella lupini</name>
    <dbReference type="NCBI Taxonomy" id="291602"/>
    <lineage>
        <taxon>Bacteria</taxon>
        <taxon>Bacillati</taxon>
        <taxon>Actinomycetota</taxon>
        <taxon>Actinomycetes</taxon>
        <taxon>Propionibacteriales</taxon>
        <taxon>Kribbellaceae</taxon>
        <taxon>Kribbella</taxon>
    </lineage>
</organism>
<dbReference type="Gene3D" id="1.10.357.10">
    <property type="entry name" value="Tetracycline Repressor, domain 2"/>
    <property type="match status" value="1"/>
</dbReference>
<feature type="domain" description="HTH tetR-type" evidence="5">
    <location>
        <begin position="20"/>
        <end position="80"/>
    </location>
</feature>
<evidence type="ECO:0000256" key="2">
    <source>
        <dbReference type="ARBA" id="ARBA00023125"/>
    </source>
</evidence>
<name>A0ABP4M5H1_9ACTN</name>
<dbReference type="PROSITE" id="PS50977">
    <property type="entry name" value="HTH_TETR_2"/>
    <property type="match status" value="1"/>
</dbReference>
<comment type="caution">
    <text evidence="6">The sequence shown here is derived from an EMBL/GenBank/DDBJ whole genome shotgun (WGS) entry which is preliminary data.</text>
</comment>
<proteinExistence type="predicted"/>
<keyword evidence="3" id="KW-0804">Transcription</keyword>
<dbReference type="Proteomes" id="UP001500363">
    <property type="component" value="Unassembled WGS sequence"/>
</dbReference>
<dbReference type="EMBL" id="BAAANC010000002">
    <property type="protein sequence ID" value="GAA1536886.1"/>
    <property type="molecule type" value="Genomic_DNA"/>
</dbReference>
<dbReference type="Pfam" id="PF00440">
    <property type="entry name" value="TetR_N"/>
    <property type="match status" value="1"/>
</dbReference>
<evidence type="ECO:0000256" key="1">
    <source>
        <dbReference type="ARBA" id="ARBA00023015"/>
    </source>
</evidence>
<dbReference type="InterPro" id="IPR001647">
    <property type="entry name" value="HTH_TetR"/>
</dbReference>
<dbReference type="InterPro" id="IPR036271">
    <property type="entry name" value="Tet_transcr_reg_TetR-rel_C_sf"/>
</dbReference>
<keyword evidence="7" id="KW-1185">Reference proteome</keyword>
<dbReference type="InterPro" id="IPR025996">
    <property type="entry name" value="MT1864/Rv1816-like_C"/>
</dbReference>
<evidence type="ECO:0000256" key="4">
    <source>
        <dbReference type="PROSITE-ProRule" id="PRU00335"/>
    </source>
</evidence>
<dbReference type="Pfam" id="PF13305">
    <property type="entry name" value="TetR_C_33"/>
    <property type="match status" value="1"/>
</dbReference>
<reference evidence="7" key="1">
    <citation type="journal article" date="2019" name="Int. J. Syst. Evol. Microbiol.">
        <title>The Global Catalogue of Microorganisms (GCM) 10K type strain sequencing project: providing services to taxonomists for standard genome sequencing and annotation.</title>
        <authorList>
            <consortium name="The Broad Institute Genomics Platform"/>
            <consortium name="The Broad Institute Genome Sequencing Center for Infectious Disease"/>
            <person name="Wu L."/>
            <person name="Ma J."/>
        </authorList>
    </citation>
    <scope>NUCLEOTIDE SEQUENCE [LARGE SCALE GENOMIC DNA]</scope>
    <source>
        <strain evidence="7">JCM 14303</strain>
    </source>
</reference>
<evidence type="ECO:0000259" key="5">
    <source>
        <dbReference type="PROSITE" id="PS50977"/>
    </source>
</evidence>
<dbReference type="SUPFAM" id="SSF46689">
    <property type="entry name" value="Homeodomain-like"/>
    <property type="match status" value="1"/>
</dbReference>
<evidence type="ECO:0000313" key="6">
    <source>
        <dbReference type="EMBL" id="GAA1536886.1"/>
    </source>
</evidence>
<dbReference type="PANTHER" id="PTHR30055:SF220">
    <property type="entry name" value="TETR-FAMILY REGULATORY PROTEIN"/>
    <property type="match status" value="1"/>
</dbReference>
<feature type="DNA-binding region" description="H-T-H motif" evidence="4">
    <location>
        <begin position="43"/>
        <end position="62"/>
    </location>
</feature>
<keyword evidence="2 4" id="KW-0238">DNA-binding</keyword>